<protein>
    <recommendedName>
        <fullName evidence="2">Leucine-rich repeat domain-containing protein</fullName>
    </recommendedName>
</protein>
<evidence type="ECO:0008006" key="2">
    <source>
        <dbReference type="Google" id="ProtNLM"/>
    </source>
</evidence>
<organism evidence="1">
    <name type="scientific">marine sediment metagenome</name>
    <dbReference type="NCBI Taxonomy" id="412755"/>
    <lineage>
        <taxon>unclassified sequences</taxon>
        <taxon>metagenomes</taxon>
        <taxon>ecological metagenomes</taxon>
    </lineage>
</organism>
<proteinExistence type="predicted"/>
<name>X0T852_9ZZZZ</name>
<dbReference type="Gene3D" id="3.80.10.10">
    <property type="entry name" value="Ribonuclease Inhibitor"/>
    <property type="match status" value="1"/>
</dbReference>
<dbReference type="AlphaFoldDB" id="X0T852"/>
<gene>
    <name evidence="1" type="ORF">S01H1_17467</name>
</gene>
<dbReference type="SUPFAM" id="SSF52058">
    <property type="entry name" value="L domain-like"/>
    <property type="match status" value="1"/>
</dbReference>
<accession>X0T852</accession>
<evidence type="ECO:0000313" key="1">
    <source>
        <dbReference type="EMBL" id="GAF72265.1"/>
    </source>
</evidence>
<dbReference type="InterPro" id="IPR032675">
    <property type="entry name" value="LRR_dom_sf"/>
</dbReference>
<dbReference type="EMBL" id="BARS01009269">
    <property type="protein sequence ID" value="GAF72265.1"/>
    <property type="molecule type" value="Genomic_DNA"/>
</dbReference>
<feature type="non-terminal residue" evidence="1">
    <location>
        <position position="1"/>
    </location>
</feature>
<reference evidence="1" key="1">
    <citation type="journal article" date="2014" name="Front. Microbiol.">
        <title>High frequency of phylogenetically diverse reductive dehalogenase-homologous genes in deep subseafloor sedimentary metagenomes.</title>
        <authorList>
            <person name="Kawai M."/>
            <person name="Futagami T."/>
            <person name="Toyoda A."/>
            <person name="Takaki Y."/>
            <person name="Nishi S."/>
            <person name="Hori S."/>
            <person name="Arai W."/>
            <person name="Tsubouchi T."/>
            <person name="Morono Y."/>
            <person name="Uchiyama I."/>
            <person name="Ito T."/>
            <person name="Fujiyama A."/>
            <person name="Inagaki F."/>
            <person name="Takami H."/>
        </authorList>
    </citation>
    <scope>NUCLEOTIDE SEQUENCE</scope>
    <source>
        <strain evidence="1">Expedition CK06-06</strain>
    </source>
</reference>
<comment type="caution">
    <text evidence="1">The sequence shown here is derived from an EMBL/GenBank/DDBJ whole genome shotgun (WGS) entry which is preliminary data.</text>
</comment>
<sequence>PFKENIYTDTLEIDLSNENLTFISLRKLSECSDIEIINLGKNDIKTLYIDPLAECEHLELFLVDNGVKLVIDQDLLKEKLPLGLEKLKSEGRLK</sequence>